<sequence length="494" mass="55330">MATEIILPKIFRELSYSSIAEQDTSIVISNMSDKIFAVDKYDIASSEARALQLYSHLHWGTTGVTNDKLWDTVRWYGESVTDKVNSIVNHKDFLFWAEMRENGFSPSNVEAVYSQRFDNLGVADPTDTNQMQDYWAPGGVGIDLLTYTNSPTSGDWSNLITRYSSETEARKEKNGSVTDFINSGAHEYRNWLAMGYLDAFHRVPEHAYVYGAIIQLELMHLAIRRKAVMFCEPILEGAAWFNYRAGSMQSVRFANPAGTIYKSVLNTVPAEISYRQGIISHEWGEGMTHWGPSSRDTKDIARWVRSHNGGLTTWKTKWKADNSSNIVDYDFNNPTQPARSPGDNPNNYPDPQIIPPSFGGPVISTIHKSLAGRYMASITKSKRNKLFWPSFEWTTKGGTVHHDGYFDGTDPVLGSLGDGSITTLNNRNFGQHNAANQLRYKKPICVWGANGSDKIAHYCNPVAGINEEQEVTIDVSGGPYTFTAVGPNWQVFNL</sequence>
<evidence type="ECO:0000313" key="1">
    <source>
        <dbReference type="EMBL" id="CAG5001989.1"/>
    </source>
</evidence>
<organism evidence="1 2">
    <name type="scientific">Dyadobacter helix</name>
    <dbReference type="NCBI Taxonomy" id="2822344"/>
    <lineage>
        <taxon>Bacteria</taxon>
        <taxon>Pseudomonadati</taxon>
        <taxon>Bacteroidota</taxon>
        <taxon>Cytophagia</taxon>
        <taxon>Cytophagales</taxon>
        <taxon>Spirosomataceae</taxon>
        <taxon>Dyadobacter</taxon>
    </lineage>
</organism>
<name>A0A916NLN6_9BACT</name>
<dbReference type="EMBL" id="CAJRAF010000002">
    <property type="protein sequence ID" value="CAG5001989.1"/>
    <property type="molecule type" value="Genomic_DNA"/>
</dbReference>
<comment type="caution">
    <text evidence="1">The sequence shown here is derived from an EMBL/GenBank/DDBJ whole genome shotgun (WGS) entry which is preliminary data.</text>
</comment>
<keyword evidence="2" id="KW-1185">Reference proteome</keyword>
<dbReference type="AlphaFoldDB" id="A0A916NLN6"/>
<evidence type="ECO:0000313" key="2">
    <source>
        <dbReference type="Proteomes" id="UP000680038"/>
    </source>
</evidence>
<dbReference type="Proteomes" id="UP000680038">
    <property type="component" value="Unassembled WGS sequence"/>
</dbReference>
<accession>A0A916NLN6</accession>
<dbReference type="RefSeq" id="WP_215239351.1">
    <property type="nucleotide sequence ID" value="NZ_CAJRAF010000002.1"/>
</dbReference>
<proteinExistence type="predicted"/>
<gene>
    <name evidence="1" type="ORF">DYBT9275_02781</name>
</gene>
<protein>
    <submittedName>
        <fullName evidence="1">Uncharacterized protein</fullName>
    </submittedName>
</protein>
<reference evidence="1" key="1">
    <citation type="submission" date="2021-04" db="EMBL/GenBank/DDBJ databases">
        <authorList>
            <person name="Rodrigo-Torres L."/>
            <person name="Arahal R. D."/>
            <person name="Lucena T."/>
        </authorList>
    </citation>
    <scope>NUCLEOTIDE SEQUENCE</scope>
    <source>
        <strain evidence="1">CECT 9275</strain>
    </source>
</reference>